<dbReference type="GO" id="GO:0006865">
    <property type="term" value="P:amino acid transport"/>
    <property type="evidence" value="ECO:0007669"/>
    <property type="project" value="TreeGrafter"/>
</dbReference>
<evidence type="ECO:0000259" key="5">
    <source>
        <dbReference type="SMART" id="SM00062"/>
    </source>
</evidence>
<evidence type="ECO:0000256" key="3">
    <source>
        <dbReference type="ARBA" id="ARBA00022729"/>
    </source>
</evidence>
<name>A0A157SHF6_9BORD</name>
<dbReference type="Proteomes" id="UP000076848">
    <property type="component" value="Unassembled WGS sequence"/>
</dbReference>
<accession>A0A157SHF6</accession>
<feature type="signal peptide" evidence="4">
    <location>
        <begin position="1"/>
        <end position="30"/>
    </location>
</feature>
<dbReference type="Pfam" id="PF00497">
    <property type="entry name" value="SBP_bac_3"/>
    <property type="match status" value="1"/>
</dbReference>
<dbReference type="Gene3D" id="3.40.190.10">
    <property type="entry name" value="Periplasmic binding protein-like II"/>
    <property type="match status" value="2"/>
</dbReference>
<evidence type="ECO:0000256" key="2">
    <source>
        <dbReference type="ARBA" id="ARBA00022448"/>
    </source>
</evidence>
<dbReference type="InterPro" id="IPR051455">
    <property type="entry name" value="Bact_solute-bind_prot3"/>
</dbReference>
<proteinExistence type="inferred from homology"/>
<dbReference type="STRING" id="288768.SAMEA3906486_02616"/>
<keyword evidence="7" id="KW-1185">Reference proteome</keyword>
<dbReference type="EMBL" id="FKIF01000006">
    <property type="protein sequence ID" value="SAI69633.1"/>
    <property type="molecule type" value="Genomic_DNA"/>
</dbReference>
<evidence type="ECO:0000313" key="6">
    <source>
        <dbReference type="EMBL" id="SAI69633.1"/>
    </source>
</evidence>
<feature type="domain" description="Solute-binding protein family 3/N-terminal" evidence="5">
    <location>
        <begin position="41"/>
        <end position="261"/>
    </location>
</feature>
<feature type="chain" id="PRO_5007616253" evidence="4">
    <location>
        <begin position="31"/>
        <end position="278"/>
    </location>
</feature>
<comment type="similarity">
    <text evidence="1">Belongs to the bacterial solute-binding protein 3 family.</text>
</comment>
<evidence type="ECO:0000256" key="4">
    <source>
        <dbReference type="SAM" id="SignalP"/>
    </source>
</evidence>
<dbReference type="AlphaFoldDB" id="A0A157SHF6"/>
<dbReference type="RefSeq" id="WP_156513368.1">
    <property type="nucleotide sequence ID" value="NZ_FKIF01000006.1"/>
</dbReference>
<gene>
    <name evidence="6" type="primary">fliY_3</name>
    <name evidence="6" type="ORF">SAMEA3906486_02616</name>
</gene>
<evidence type="ECO:0000256" key="1">
    <source>
        <dbReference type="ARBA" id="ARBA00010333"/>
    </source>
</evidence>
<dbReference type="OrthoDB" id="7241844at2"/>
<keyword evidence="2" id="KW-0813">Transport</keyword>
<dbReference type="InterPro" id="IPR001638">
    <property type="entry name" value="Solute-binding_3/MltF_N"/>
</dbReference>
<dbReference type="SMART" id="SM00062">
    <property type="entry name" value="PBPb"/>
    <property type="match status" value="1"/>
</dbReference>
<keyword evidence="3 4" id="KW-0732">Signal</keyword>
<sequence>MFKTFKRFTTQTLGRCLLIALCAVATTANANRLEEIKSRGRLICATLSGTEPLAFQDPRTRQYMGFDIDLCNALAKRFGVTLEHKPVAVEARIPELTLGRVDVVAAAMGYTKERAEQIAFSDIHYQLPIKIIVSKASGIKTFADLAGKKISANKGSTPETFTRARIPSAEVVTYQDSPTAFLALVQGRVQGQAIGQAAGVRFIQEGGGRFRFLDEALFFEPTGLGMKKDEPELRDAVNKALYEMESSGELDAMWDKWYGPDTKFQIPREKKLTPLSAF</sequence>
<dbReference type="CDD" id="cd13689">
    <property type="entry name" value="PBP2_BsGlnH"/>
    <property type="match status" value="1"/>
</dbReference>
<dbReference type="GO" id="GO:0030288">
    <property type="term" value="C:outer membrane-bounded periplasmic space"/>
    <property type="evidence" value="ECO:0007669"/>
    <property type="project" value="TreeGrafter"/>
</dbReference>
<dbReference type="SUPFAM" id="SSF53850">
    <property type="entry name" value="Periplasmic binding protein-like II"/>
    <property type="match status" value="1"/>
</dbReference>
<protein>
    <submittedName>
        <fullName evidence="6">Solute-binding protein</fullName>
    </submittedName>
</protein>
<dbReference type="GO" id="GO:0005576">
    <property type="term" value="C:extracellular region"/>
    <property type="evidence" value="ECO:0007669"/>
    <property type="project" value="TreeGrafter"/>
</dbReference>
<dbReference type="PANTHER" id="PTHR30085">
    <property type="entry name" value="AMINO ACID ABC TRANSPORTER PERMEASE"/>
    <property type="match status" value="1"/>
</dbReference>
<reference evidence="6 7" key="1">
    <citation type="submission" date="2016-04" db="EMBL/GenBank/DDBJ databases">
        <authorList>
            <consortium name="Pathogen Informatics"/>
        </authorList>
    </citation>
    <scope>NUCLEOTIDE SEQUENCE [LARGE SCALE GENOMIC DNA]</scope>
    <source>
        <strain evidence="6 7">H050680373</strain>
    </source>
</reference>
<dbReference type="PANTHER" id="PTHR30085:SF6">
    <property type="entry name" value="ABC TRANSPORTER GLUTAMINE-BINDING PROTEIN GLNH"/>
    <property type="match status" value="1"/>
</dbReference>
<organism evidence="6 7">
    <name type="scientific">Bordetella ansorpii</name>
    <dbReference type="NCBI Taxonomy" id="288768"/>
    <lineage>
        <taxon>Bacteria</taxon>
        <taxon>Pseudomonadati</taxon>
        <taxon>Pseudomonadota</taxon>
        <taxon>Betaproteobacteria</taxon>
        <taxon>Burkholderiales</taxon>
        <taxon>Alcaligenaceae</taxon>
        <taxon>Bordetella</taxon>
    </lineage>
</organism>
<evidence type="ECO:0000313" key="7">
    <source>
        <dbReference type="Proteomes" id="UP000076848"/>
    </source>
</evidence>